<dbReference type="InterPro" id="IPR050498">
    <property type="entry name" value="Ycf3"/>
</dbReference>
<evidence type="ECO:0000313" key="3">
    <source>
        <dbReference type="EMBL" id="GES03178.1"/>
    </source>
</evidence>
<evidence type="ECO:0000256" key="2">
    <source>
        <dbReference type="ARBA" id="ARBA00022803"/>
    </source>
</evidence>
<reference evidence="3 4" key="1">
    <citation type="submission" date="2019-10" db="EMBL/GenBank/DDBJ databases">
        <title>Whole genome shotgun sequence of Acrocarpospora corrugata NBRC 13972.</title>
        <authorList>
            <person name="Ichikawa N."/>
            <person name="Kimura A."/>
            <person name="Kitahashi Y."/>
            <person name="Komaki H."/>
            <person name="Oguchi A."/>
        </authorList>
    </citation>
    <scope>NUCLEOTIDE SEQUENCE [LARGE SCALE GENOMIC DNA]</scope>
    <source>
        <strain evidence="3 4">NBRC 13972</strain>
    </source>
</reference>
<dbReference type="Proteomes" id="UP000334990">
    <property type="component" value="Unassembled WGS sequence"/>
</dbReference>
<name>A0A5M3W9J9_9ACTN</name>
<keyword evidence="4" id="KW-1185">Reference proteome</keyword>
<dbReference type="Gene3D" id="1.25.40.10">
    <property type="entry name" value="Tetratricopeptide repeat domain"/>
    <property type="match status" value="3"/>
</dbReference>
<keyword evidence="1" id="KW-0677">Repeat</keyword>
<dbReference type="PANTHER" id="PTHR44858:SF1">
    <property type="entry name" value="UDP-N-ACETYLGLUCOSAMINE--PEPTIDE N-ACETYLGLUCOSAMINYLTRANSFERASE SPINDLY-RELATED"/>
    <property type="match status" value="1"/>
</dbReference>
<gene>
    <name evidence="3" type="ORF">Acor_52440</name>
</gene>
<dbReference type="SUPFAM" id="SSF48452">
    <property type="entry name" value="TPR-like"/>
    <property type="match status" value="2"/>
</dbReference>
<dbReference type="InterPro" id="IPR019734">
    <property type="entry name" value="TPR_rpt"/>
</dbReference>
<sequence>MYVEQDVARLGPVMAELIECNRLLAAGDGTPEVRLRRGIALEAMRDHPGALAELTVAIDGPLGPDELADAYHRRALLLQRSGRYAEAEIDATASLVAKLTARGYTARAMARGLRGDQQGAWTDTERALLLNPGEWEARAVRGRAFLAMRRWRDAIDDFDWVIELGECPVYAGELRVDRAEALLAIGEAARAVIDCGLAIESRVPWHLVPGAHRVHLVRARAQLALGEVGAALGDCYLAAAVAPGAAEVFEVRAEAYEAAGCPGEARNDLARANELREPRIVVAGVTVL</sequence>
<accession>A0A5M3W9J9</accession>
<evidence type="ECO:0000256" key="1">
    <source>
        <dbReference type="ARBA" id="ARBA00022737"/>
    </source>
</evidence>
<dbReference type="SMART" id="SM00028">
    <property type="entry name" value="TPR"/>
    <property type="match status" value="4"/>
</dbReference>
<proteinExistence type="predicted"/>
<evidence type="ECO:0000313" key="4">
    <source>
        <dbReference type="Proteomes" id="UP000334990"/>
    </source>
</evidence>
<dbReference type="PANTHER" id="PTHR44858">
    <property type="entry name" value="TETRATRICOPEPTIDE REPEAT PROTEIN 6"/>
    <property type="match status" value="1"/>
</dbReference>
<comment type="caution">
    <text evidence="3">The sequence shown here is derived from an EMBL/GenBank/DDBJ whole genome shotgun (WGS) entry which is preliminary data.</text>
</comment>
<keyword evidence="2" id="KW-0802">TPR repeat</keyword>
<dbReference type="OrthoDB" id="9814944at2"/>
<organism evidence="3 4">
    <name type="scientific">Acrocarpospora corrugata</name>
    <dbReference type="NCBI Taxonomy" id="35763"/>
    <lineage>
        <taxon>Bacteria</taxon>
        <taxon>Bacillati</taxon>
        <taxon>Actinomycetota</taxon>
        <taxon>Actinomycetes</taxon>
        <taxon>Streptosporangiales</taxon>
        <taxon>Streptosporangiaceae</taxon>
        <taxon>Acrocarpospora</taxon>
    </lineage>
</organism>
<dbReference type="InterPro" id="IPR011990">
    <property type="entry name" value="TPR-like_helical_dom_sf"/>
</dbReference>
<protein>
    <submittedName>
        <fullName evidence="3">Uncharacterized protein</fullName>
    </submittedName>
</protein>
<dbReference type="EMBL" id="BLAD01000066">
    <property type="protein sequence ID" value="GES03178.1"/>
    <property type="molecule type" value="Genomic_DNA"/>
</dbReference>
<dbReference type="RefSeq" id="WP_155339359.1">
    <property type="nucleotide sequence ID" value="NZ_BAAABN010000006.1"/>
</dbReference>
<dbReference type="AlphaFoldDB" id="A0A5M3W9J9"/>